<keyword evidence="3" id="KW-1185">Reference proteome</keyword>
<dbReference type="OrthoDB" id="3482540at2"/>
<protein>
    <submittedName>
        <fullName evidence="2">DUF397 domain-containing protein</fullName>
    </submittedName>
</protein>
<evidence type="ECO:0000313" key="2">
    <source>
        <dbReference type="EMBL" id="TMR39728.1"/>
    </source>
</evidence>
<name>A0A5S4H394_9ACTN</name>
<dbReference type="Pfam" id="PF04149">
    <property type="entry name" value="DUF397"/>
    <property type="match status" value="1"/>
</dbReference>
<feature type="domain" description="DUF397" evidence="1">
    <location>
        <begin position="9"/>
        <end position="60"/>
    </location>
</feature>
<evidence type="ECO:0000313" key="3">
    <source>
        <dbReference type="Proteomes" id="UP000305238"/>
    </source>
</evidence>
<gene>
    <name evidence="2" type="ORF">ETD96_13705</name>
</gene>
<sequence>MSTKSDPTSWVRSSYSAQGANCVEVSTNARTCAVRDSKNPTGTVLTFTPGAWTALLQAVKTGTHDLP</sequence>
<comment type="caution">
    <text evidence="2">The sequence shown here is derived from an EMBL/GenBank/DDBJ whole genome shotgun (WGS) entry which is preliminary data.</text>
</comment>
<dbReference type="InterPro" id="IPR007278">
    <property type="entry name" value="DUF397"/>
</dbReference>
<dbReference type="RefSeq" id="WP_138636719.1">
    <property type="nucleotide sequence ID" value="NZ_VCKZ01000081.1"/>
</dbReference>
<reference evidence="2 3" key="1">
    <citation type="submission" date="2019-05" db="EMBL/GenBank/DDBJ databases">
        <title>Draft genome sequence of Actinomadura geliboluensis A8036.</title>
        <authorList>
            <person name="Saricaoglu S."/>
            <person name="Isik K."/>
        </authorList>
    </citation>
    <scope>NUCLEOTIDE SEQUENCE [LARGE SCALE GENOMIC DNA]</scope>
    <source>
        <strain evidence="2 3">A8036</strain>
    </source>
</reference>
<dbReference type="Proteomes" id="UP000305238">
    <property type="component" value="Unassembled WGS sequence"/>
</dbReference>
<organism evidence="2 3">
    <name type="scientific">Actinomadura geliboluensis</name>
    <dbReference type="NCBI Taxonomy" id="882440"/>
    <lineage>
        <taxon>Bacteria</taxon>
        <taxon>Bacillati</taxon>
        <taxon>Actinomycetota</taxon>
        <taxon>Actinomycetes</taxon>
        <taxon>Streptosporangiales</taxon>
        <taxon>Thermomonosporaceae</taxon>
        <taxon>Actinomadura</taxon>
    </lineage>
</organism>
<dbReference type="AlphaFoldDB" id="A0A5S4H394"/>
<proteinExistence type="predicted"/>
<evidence type="ECO:0000259" key="1">
    <source>
        <dbReference type="Pfam" id="PF04149"/>
    </source>
</evidence>
<dbReference type="EMBL" id="VCKZ01000081">
    <property type="protein sequence ID" value="TMR39728.1"/>
    <property type="molecule type" value="Genomic_DNA"/>
</dbReference>
<accession>A0A5S4H394</accession>